<comment type="subunit">
    <text evidence="6">Homodimer. Heterotetramer of two Top6A and two Top6B chains.</text>
</comment>
<keyword evidence="4 6" id="KW-0238">DNA-binding</keyword>
<proteinExistence type="inferred from homology"/>
<dbReference type="OrthoDB" id="65493at2157"/>
<evidence type="ECO:0000256" key="1">
    <source>
        <dbReference type="ARBA" id="ARBA00022741"/>
    </source>
</evidence>
<dbReference type="InterPro" id="IPR014721">
    <property type="entry name" value="Ribsml_uS5_D2-typ_fold_subgr"/>
</dbReference>
<accession>A0A5Q0UI36</accession>
<evidence type="ECO:0000256" key="4">
    <source>
        <dbReference type="ARBA" id="ARBA00023125"/>
    </source>
</evidence>
<evidence type="ECO:0000313" key="9">
    <source>
        <dbReference type="Proteomes" id="UP000377803"/>
    </source>
</evidence>
<feature type="binding site" evidence="6">
    <location>
        <begin position="114"/>
        <end position="121"/>
    </location>
    <ligand>
        <name>ATP</name>
        <dbReference type="ChEBI" id="CHEBI:30616"/>
    </ligand>
</feature>
<dbReference type="PANTHER" id="PTHR48444">
    <property type="entry name" value="DNA TOPOISOMERASE 6 SUBUNIT B"/>
    <property type="match status" value="1"/>
</dbReference>
<keyword evidence="5 6" id="KW-0413">Isomerase</keyword>
<keyword evidence="2 6" id="KW-0067">ATP-binding</keyword>
<dbReference type="Gene3D" id="1.10.8.50">
    <property type="match status" value="1"/>
</dbReference>
<dbReference type="KEGG" id="ncon:LC1Nh_0969"/>
<dbReference type="GO" id="GO:0005524">
    <property type="term" value="F:ATP binding"/>
    <property type="evidence" value="ECO:0007669"/>
    <property type="project" value="UniProtKB-UniRule"/>
</dbReference>
<dbReference type="NCBIfam" id="TIGR01052">
    <property type="entry name" value="top6b"/>
    <property type="match status" value="1"/>
</dbReference>
<evidence type="ECO:0000313" key="8">
    <source>
        <dbReference type="EMBL" id="QGA80850.1"/>
    </source>
</evidence>
<organism evidence="8 9">
    <name type="scientific">Candidatus Nanohalobium constans</name>
    <dbReference type="NCBI Taxonomy" id="2565781"/>
    <lineage>
        <taxon>Archaea</taxon>
        <taxon>Candidatus Nanohalarchaeota</taxon>
        <taxon>Candidatus Nanohalobia</taxon>
        <taxon>Candidatus Nanohalobiales</taxon>
        <taxon>Candidatus Nanohalobiaceae</taxon>
        <taxon>Candidatus Nanohalobium</taxon>
    </lineage>
</organism>
<gene>
    <name evidence="6 8" type="primary">top6B</name>
    <name evidence="8" type="ORF">LC1Nh_0969</name>
</gene>
<dbReference type="Gene3D" id="3.30.565.10">
    <property type="entry name" value="Histidine kinase-like ATPase, C-terminal domain"/>
    <property type="match status" value="1"/>
</dbReference>
<reference evidence="9" key="1">
    <citation type="submission" date="2019-05" db="EMBL/GenBank/DDBJ databases">
        <title>Candidatus Nanohalobium constans, a novel model system to study the DPANN nano-sized archaea: genomic and physiological characterization of a nanoarchaeon co-cultured with its chitinotrophic host.</title>
        <authorList>
            <person name="La Cono V."/>
            <person name="Arcadi E."/>
            <person name="Crisafi F."/>
            <person name="Denaro R."/>
            <person name="La Spada G."/>
            <person name="Messina E."/>
            <person name="Smedile F."/>
            <person name="Toshchakov S.V."/>
            <person name="Shevchenko M.A."/>
            <person name="Golyshin P.N."/>
            <person name="Golyshina O.V."/>
            <person name="Ferrer M."/>
            <person name="Rohde M."/>
            <person name="Mushegian A."/>
            <person name="Sorokin D.Y."/>
            <person name="Giuliano L."/>
            <person name="Yakimov M.M."/>
        </authorList>
    </citation>
    <scope>NUCLEOTIDE SEQUENCE [LARGE SCALE GENOMIC DNA]</scope>
    <source>
        <strain evidence="9">LC1Nh</strain>
    </source>
</reference>
<dbReference type="SMART" id="SM00387">
    <property type="entry name" value="HATPase_c"/>
    <property type="match status" value="1"/>
</dbReference>
<dbReference type="RefSeq" id="WP_153550593.1">
    <property type="nucleotide sequence ID" value="NZ_CP040089.1"/>
</dbReference>
<sequence>MPNGVEEGMEAEGGDHREISVAEFFEKNKHLLGFENAQKSIITVVKEAVDNSLDACEQDDILPEVHVIIDEYDDEKCRVEIRDNAIGLDRETIPKVFGKLLYGSKFHKLQQSRGQQGIGISASAMYAQLTTGEPVTVYSKQEGEPCHKFVVRIDTEKNEPEILEDEIIEPESDEFPGDKDYFFDHGTTIEMNIEAKYTRGHHSVRNYLKHTAIMNPYARVVLKEPDGNKIEYPRVSKELPEKPKEIKPHLHGVELGVVLRMVDNSNARTVSSFLQKEFTRVGRTSAEQVCEEAEIESGRRPNTLDKDEVEDLLKAAENVKLQSPPTDCLSPIGEDLMEKGLTKELNPEFTETITRKPTVYKGNPFQVEVGLAWGGDIEDEGSFEELRYANKVPLLYKKSACVTTKAIENVSWNRYNISQTGNRPQGPLYISIHIASVWVPFTSEGKEAVANYDPIRKEMKLALQEAGRKLGKYLKRKERREIQEKKKRQLTSYAKEMAPAIAALADEGNEAEMEDKIQQLVQNDYNPEQL</sequence>
<dbReference type="EMBL" id="CP040089">
    <property type="protein sequence ID" value="QGA80850.1"/>
    <property type="molecule type" value="Genomic_DNA"/>
</dbReference>
<dbReference type="Proteomes" id="UP000377803">
    <property type="component" value="Chromosome"/>
</dbReference>
<dbReference type="NCBIfam" id="NF003218">
    <property type="entry name" value="PRK04184.1"/>
    <property type="match status" value="1"/>
</dbReference>
<name>A0A5Q0UI36_9ARCH</name>
<comment type="similarity">
    <text evidence="6">Belongs to the TOP6B family.</text>
</comment>
<dbReference type="SUPFAM" id="SSF55874">
    <property type="entry name" value="ATPase domain of HSP90 chaperone/DNA topoisomerase II/histidine kinase"/>
    <property type="match status" value="1"/>
</dbReference>
<dbReference type="SUPFAM" id="SSF54211">
    <property type="entry name" value="Ribosomal protein S5 domain 2-like"/>
    <property type="match status" value="1"/>
</dbReference>
<dbReference type="InterPro" id="IPR003594">
    <property type="entry name" value="HATPase_dom"/>
</dbReference>
<dbReference type="InterPro" id="IPR010979">
    <property type="entry name" value="Ribosomal_uS13-like_H2TH"/>
</dbReference>
<dbReference type="GeneID" id="42365361"/>
<keyword evidence="3 6" id="KW-0799">Topoisomerase</keyword>
<comment type="catalytic activity">
    <reaction evidence="6">
        <text>ATP-dependent breakage, passage and rejoining of double-stranded DNA.</text>
        <dbReference type="EC" id="5.6.2.2"/>
    </reaction>
</comment>
<dbReference type="InterPro" id="IPR005734">
    <property type="entry name" value="TopoVI_B"/>
</dbReference>
<dbReference type="HAMAP" id="MF_00322">
    <property type="entry name" value="Top6B"/>
    <property type="match status" value="1"/>
</dbReference>
<evidence type="ECO:0000259" key="7">
    <source>
        <dbReference type="SMART" id="SM00387"/>
    </source>
</evidence>
<evidence type="ECO:0000256" key="2">
    <source>
        <dbReference type="ARBA" id="ARBA00022840"/>
    </source>
</evidence>
<dbReference type="PANTHER" id="PTHR48444:SF1">
    <property type="entry name" value="DNA TOPOISOMERASE 6 SUBUNIT B"/>
    <property type="match status" value="1"/>
</dbReference>
<dbReference type="InterPro" id="IPR015320">
    <property type="entry name" value="TopoVI_B_transducer"/>
</dbReference>
<dbReference type="AlphaFoldDB" id="A0A5Q0UI36"/>
<dbReference type="GO" id="GO:0003918">
    <property type="term" value="F:DNA topoisomerase type II (double strand cut, ATP-hydrolyzing) activity"/>
    <property type="evidence" value="ECO:0007669"/>
    <property type="project" value="UniProtKB-UniRule"/>
</dbReference>
<protein>
    <recommendedName>
        <fullName evidence="6">Type 2 DNA topoisomerase 6 subunit B</fullName>
        <ecNumber evidence="6">5.6.2.2</ecNumber>
    </recommendedName>
    <alternativeName>
        <fullName evidence="6">Type II DNA topoisomerase VI subunit B</fullName>
        <shortName evidence="6">TopoVI-B</shortName>
    </alternativeName>
</protein>
<dbReference type="Pfam" id="PF09239">
    <property type="entry name" value="Topo-VIb_trans"/>
    <property type="match status" value="1"/>
</dbReference>
<evidence type="ECO:0000256" key="6">
    <source>
        <dbReference type="HAMAP-Rule" id="MF_00322"/>
    </source>
</evidence>
<feature type="binding site" evidence="6">
    <location>
        <begin position="104"/>
        <end position="105"/>
    </location>
    <ligand>
        <name>ATP</name>
        <dbReference type="ChEBI" id="CHEBI:30616"/>
    </ligand>
</feature>
<dbReference type="GO" id="GO:0006265">
    <property type="term" value="P:DNA topological change"/>
    <property type="evidence" value="ECO:0007669"/>
    <property type="project" value="UniProtKB-UniRule"/>
</dbReference>
<dbReference type="CDD" id="cd00823">
    <property type="entry name" value="TopoIIB_Trans"/>
    <property type="match status" value="1"/>
</dbReference>
<keyword evidence="9" id="KW-1185">Reference proteome</keyword>
<evidence type="ECO:0000256" key="3">
    <source>
        <dbReference type="ARBA" id="ARBA00023029"/>
    </source>
</evidence>
<feature type="binding site" evidence="6">
    <location>
        <position position="51"/>
    </location>
    <ligand>
        <name>ATP</name>
        <dbReference type="ChEBI" id="CHEBI:30616"/>
    </ligand>
</feature>
<dbReference type="GO" id="GO:0003677">
    <property type="term" value="F:DNA binding"/>
    <property type="evidence" value="ECO:0007669"/>
    <property type="project" value="UniProtKB-UniRule"/>
</dbReference>
<comment type="function">
    <text evidence="6">Relaxes both positive and negative superturns and exhibits a strong decatenase activity.</text>
</comment>
<dbReference type="InterPro" id="IPR036890">
    <property type="entry name" value="HATPase_C_sf"/>
</dbReference>
<dbReference type="EC" id="5.6.2.2" evidence="6"/>
<feature type="domain" description="Histidine kinase/HSP90-like ATPase" evidence="7">
    <location>
        <begin position="36"/>
        <end position="157"/>
    </location>
</feature>
<dbReference type="SUPFAM" id="SSF46946">
    <property type="entry name" value="S13-like H2TH domain"/>
    <property type="match status" value="1"/>
</dbReference>
<dbReference type="InterPro" id="IPR020568">
    <property type="entry name" value="Ribosomal_Su5_D2-typ_SF"/>
</dbReference>
<dbReference type="Gene3D" id="3.30.230.10">
    <property type="match status" value="1"/>
</dbReference>
<evidence type="ECO:0000256" key="5">
    <source>
        <dbReference type="ARBA" id="ARBA00023235"/>
    </source>
</evidence>
<keyword evidence="1 6" id="KW-0547">Nucleotide-binding</keyword>
<dbReference type="GO" id="GO:0006260">
    <property type="term" value="P:DNA replication"/>
    <property type="evidence" value="ECO:0007669"/>
    <property type="project" value="UniProtKB-UniRule"/>
</dbReference>
<dbReference type="PIRSF" id="PIRSF006553">
    <property type="entry name" value="TopoVI_B"/>
    <property type="match status" value="1"/>
</dbReference>
<dbReference type="Pfam" id="PF02518">
    <property type="entry name" value="HATPase_c"/>
    <property type="match status" value="1"/>
</dbReference>
<feature type="binding site" evidence="6">
    <location>
        <position position="83"/>
    </location>
    <ligand>
        <name>ATP</name>
        <dbReference type="ChEBI" id="CHEBI:30616"/>
    </ligand>
</feature>
<feature type="binding site" evidence="6">
    <location>
        <position position="446"/>
    </location>
    <ligand>
        <name>ATP</name>
        <dbReference type="ChEBI" id="CHEBI:30616"/>
    </ligand>
</feature>